<keyword evidence="4" id="KW-1185">Reference proteome</keyword>
<evidence type="ECO:0000313" key="4">
    <source>
        <dbReference type="Proteomes" id="UP000503096"/>
    </source>
</evidence>
<sequence length="117" mass="13146">MITIYGIPNCDTMKKARAWLEARGIEYAFHDYKKAGVDRAKLEGWVREHGWETVLNRAGPTFRKLDADLTKDLDARKAVSLMIANPSAIKRPVLDLGKRTLVSFKPEQYAAALAKDA</sequence>
<accession>A0A6M4H5D6</accession>
<gene>
    <name evidence="3" type="primary">yffB</name>
    <name evidence="3" type="ORF">DSM104440_01303</name>
</gene>
<name>A0A6M4H5D6_9PROT</name>
<dbReference type="RefSeq" id="WP_171161247.1">
    <property type="nucleotide sequence ID" value="NZ_CP053073.1"/>
</dbReference>
<dbReference type="InterPro" id="IPR036249">
    <property type="entry name" value="Thioredoxin-like_sf"/>
</dbReference>
<dbReference type="PANTHER" id="PTHR30041">
    <property type="entry name" value="ARSENATE REDUCTASE"/>
    <property type="match status" value="1"/>
</dbReference>
<dbReference type="Pfam" id="PF03960">
    <property type="entry name" value="ArsC"/>
    <property type="match status" value="1"/>
</dbReference>
<proteinExistence type="inferred from homology"/>
<dbReference type="CDD" id="cd03035">
    <property type="entry name" value="ArsC_Yffb"/>
    <property type="match status" value="1"/>
</dbReference>
<dbReference type="InParanoid" id="A0A6M4H5D6"/>
<protein>
    <submittedName>
        <fullName evidence="3">Protein YffB</fullName>
    </submittedName>
</protein>
<organism evidence="3 4">
    <name type="scientific">Usitatibacter palustris</name>
    <dbReference type="NCBI Taxonomy" id="2732487"/>
    <lineage>
        <taxon>Bacteria</taxon>
        <taxon>Pseudomonadati</taxon>
        <taxon>Pseudomonadota</taxon>
        <taxon>Betaproteobacteria</taxon>
        <taxon>Nitrosomonadales</taxon>
        <taxon>Usitatibacteraceae</taxon>
        <taxon>Usitatibacter</taxon>
    </lineage>
</organism>
<comment type="similarity">
    <text evidence="1 2">Belongs to the ArsC family.</text>
</comment>
<dbReference type="Gene3D" id="3.40.30.10">
    <property type="entry name" value="Glutaredoxin"/>
    <property type="match status" value="1"/>
</dbReference>
<dbReference type="InterPro" id="IPR006504">
    <property type="entry name" value="Tscrpt_reg_Spx/MgsR"/>
</dbReference>
<dbReference type="FunCoup" id="A0A6M4H5D6">
    <property type="interactions" value="121"/>
</dbReference>
<dbReference type="Proteomes" id="UP000503096">
    <property type="component" value="Chromosome"/>
</dbReference>
<dbReference type="SUPFAM" id="SSF52833">
    <property type="entry name" value="Thioredoxin-like"/>
    <property type="match status" value="1"/>
</dbReference>
<dbReference type="EMBL" id="CP053073">
    <property type="protein sequence ID" value="QJR14502.1"/>
    <property type="molecule type" value="Genomic_DNA"/>
</dbReference>
<dbReference type="PANTHER" id="PTHR30041:SF8">
    <property type="entry name" value="PROTEIN YFFB"/>
    <property type="match status" value="1"/>
</dbReference>
<dbReference type="InterPro" id="IPR006660">
    <property type="entry name" value="Arsenate_reductase-like"/>
</dbReference>
<evidence type="ECO:0000256" key="1">
    <source>
        <dbReference type="ARBA" id="ARBA00007198"/>
    </source>
</evidence>
<dbReference type="AlphaFoldDB" id="A0A6M4H5D6"/>
<dbReference type="PROSITE" id="PS51353">
    <property type="entry name" value="ARSC"/>
    <property type="match status" value="1"/>
</dbReference>
<evidence type="ECO:0000313" key="3">
    <source>
        <dbReference type="EMBL" id="QJR14502.1"/>
    </source>
</evidence>
<dbReference type="KEGG" id="upl:DSM104440_01303"/>
<evidence type="ECO:0000256" key="2">
    <source>
        <dbReference type="PROSITE-ProRule" id="PRU01282"/>
    </source>
</evidence>
<dbReference type="NCBIfam" id="TIGR01617">
    <property type="entry name" value="arsC_related"/>
    <property type="match status" value="1"/>
</dbReference>
<reference evidence="3 4" key="1">
    <citation type="submission" date="2020-04" db="EMBL/GenBank/DDBJ databases">
        <title>Usitatibacter rugosus gen. nov., sp. nov. and Usitatibacter palustris sp. nov., novel members of Usitatibacteraceae fam. nov. within the order Nitrosomonadales isolated from soil.</title>
        <authorList>
            <person name="Huber K.J."/>
            <person name="Neumann-Schaal M."/>
            <person name="Geppert A."/>
            <person name="Luckner M."/>
            <person name="Wanner G."/>
            <person name="Overmann J."/>
        </authorList>
    </citation>
    <scope>NUCLEOTIDE SEQUENCE [LARGE SCALE GENOMIC DNA]</scope>
    <source>
        <strain evidence="3 4">Swamp67</strain>
    </source>
</reference>